<gene>
    <name evidence="1" type="ORF">MNBD_ALPHA05-1552</name>
</gene>
<name>A0A3B0RAQ2_9ZZZZ</name>
<sequence length="77" mass="7871">MSVIEKAVIDLANALDTLEAKIDGKFDDHAASSDAIVAARRQAQTARAHAETASQGVGAAISDIKALLDNNPANGKG</sequence>
<protein>
    <submittedName>
        <fullName evidence="1">Uncharacterized protein</fullName>
    </submittedName>
</protein>
<evidence type="ECO:0000313" key="1">
    <source>
        <dbReference type="EMBL" id="VAV89372.1"/>
    </source>
</evidence>
<proteinExistence type="predicted"/>
<reference evidence="1" key="1">
    <citation type="submission" date="2018-06" db="EMBL/GenBank/DDBJ databases">
        <authorList>
            <person name="Zhirakovskaya E."/>
        </authorList>
    </citation>
    <scope>NUCLEOTIDE SEQUENCE</scope>
</reference>
<organism evidence="1">
    <name type="scientific">hydrothermal vent metagenome</name>
    <dbReference type="NCBI Taxonomy" id="652676"/>
    <lineage>
        <taxon>unclassified sequences</taxon>
        <taxon>metagenomes</taxon>
        <taxon>ecological metagenomes</taxon>
    </lineage>
</organism>
<dbReference type="AlphaFoldDB" id="A0A3B0RAQ2"/>
<dbReference type="EMBL" id="UOEH01000007">
    <property type="protein sequence ID" value="VAV89372.1"/>
    <property type="molecule type" value="Genomic_DNA"/>
</dbReference>
<accession>A0A3B0RAQ2</accession>